<dbReference type="EMBL" id="MN739946">
    <property type="protein sequence ID" value="QHT79127.1"/>
    <property type="molecule type" value="Genomic_DNA"/>
</dbReference>
<evidence type="ECO:0000313" key="1">
    <source>
        <dbReference type="EMBL" id="QHT79127.1"/>
    </source>
</evidence>
<sequence>MESVLETAVPLETSQEMVRIFRYQGRWYRIKPKPWEPERQTWWIASKLAQGVSQVEAYRLWFAKRQQEAKLLYPNFRK</sequence>
<accession>A0A6C0HFG1</accession>
<name>A0A6C0HFG1_9ZZZZ</name>
<organism evidence="1">
    <name type="scientific">viral metagenome</name>
    <dbReference type="NCBI Taxonomy" id="1070528"/>
    <lineage>
        <taxon>unclassified sequences</taxon>
        <taxon>metagenomes</taxon>
        <taxon>organismal metagenomes</taxon>
    </lineage>
</organism>
<reference evidence="1" key="1">
    <citation type="journal article" date="2020" name="Nature">
        <title>Giant virus diversity and host interactions through global metagenomics.</title>
        <authorList>
            <person name="Schulz F."/>
            <person name="Roux S."/>
            <person name="Paez-Espino D."/>
            <person name="Jungbluth S."/>
            <person name="Walsh D.A."/>
            <person name="Denef V.J."/>
            <person name="McMahon K.D."/>
            <person name="Konstantinidis K.T."/>
            <person name="Eloe-Fadrosh E.A."/>
            <person name="Kyrpides N.C."/>
            <person name="Woyke T."/>
        </authorList>
    </citation>
    <scope>NUCLEOTIDE SEQUENCE</scope>
    <source>
        <strain evidence="1">GVMAG-M-3300023179-99</strain>
    </source>
</reference>
<dbReference type="AlphaFoldDB" id="A0A6C0HFG1"/>
<protein>
    <submittedName>
        <fullName evidence="1">Uncharacterized protein</fullName>
    </submittedName>
</protein>
<proteinExistence type="predicted"/>